<evidence type="ECO:0000256" key="9">
    <source>
        <dbReference type="ARBA" id="ARBA00023136"/>
    </source>
</evidence>
<dbReference type="Pfam" id="PF07715">
    <property type="entry name" value="Plug"/>
    <property type="match status" value="1"/>
</dbReference>
<feature type="signal peptide" evidence="13">
    <location>
        <begin position="1"/>
        <end position="25"/>
    </location>
</feature>
<evidence type="ECO:0000256" key="2">
    <source>
        <dbReference type="ARBA" id="ARBA00022448"/>
    </source>
</evidence>
<evidence type="ECO:0000256" key="6">
    <source>
        <dbReference type="ARBA" id="ARBA00023004"/>
    </source>
</evidence>
<evidence type="ECO:0000256" key="7">
    <source>
        <dbReference type="ARBA" id="ARBA00023065"/>
    </source>
</evidence>
<sequence length="687" mass="75016">MIVTKLKYSVSSAAILLCAALPAGAQDAADVTELDSIIINGDLIGQSWQRTGTSIEVLDAEQLEKRPALNSVRDVLEDTANVTMPTGAAKGSTIRGVDTTGPAENANAFFAGSRARVGLRIDGRPANYNEIVFGNADLWDVDRVEILRGPQSTLVGRNAVAGTVAIKTNDPIFDYAGAIQTSAGNLDHRRISAMLNVPVVDDMLAARFAADWQRGKSAVHYQSFPGVDDPGDIESLTLRGKILAQPDIALGSTFLLTAAHNKYKGPQGEIIVRPFNDRISNFPAQPVHEVSTTSLSTEFGVDLSEIWRFELDASFTDFSFSRKVTPNTSNAHIDAIELSADPRLRYSGENGVQAIMGLHFYKSWQDEFIEFIAEQNFKDKVDTYAVYGETIIPLGDSFEVSLGARYELENHKRSGGDATGAIAAIKSDRTFDAFLPRIDLNWMPTETQSYGVLVSKGYNAGGGGIATGSPNPFPIVHYQYDSETVWNYEVYGRQELMDGKLRLTQNLFYARYSDMQLPFDLTPLDTRDELFVVRNADRVVTYGAELGASFALTDTFNLFGNVGLLQTKVEDFPDSGVQGNHLFGAPNVTANAGVSWGYDGWSASISARYSDGYFTDINNRPRGKTDPYVVANAKLGYEFGNFRVFGEVKNIFDTDKPVAYYPGATPADDTSVSLQPRSFRLGLSASF</sequence>
<gene>
    <name evidence="16" type="ORF">V6575_10605</name>
</gene>
<evidence type="ECO:0000256" key="13">
    <source>
        <dbReference type="SAM" id="SignalP"/>
    </source>
</evidence>
<reference evidence="16 17" key="1">
    <citation type="submission" date="2024-02" db="EMBL/GenBank/DDBJ databases">
        <title>Roseibium algae sp. nov., isolated from marine alga (Grateloupia sp.), showing potential in myo-inositol conversion.</title>
        <authorList>
            <person name="Wang Y."/>
        </authorList>
    </citation>
    <scope>NUCLEOTIDE SEQUENCE [LARGE SCALE GENOMIC DNA]</scope>
    <source>
        <strain evidence="16 17">H3510</strain>
    </source>
</reference>
<dbReference type="Gene3D" id="2.40.170.20">
    <property type="entry name" value="TonB-dependent receptor, beta-barrel domain"/>
    <property type="match status" value="1"/>
</dbReference>
<keyword evidence="6" id="KW-0408">Iron</keyword>
<dbReference type="Gene3D" id="2.170.130.10">
    <property type="entry name" value="TonB-dependent receptor, plug domain"/>
    <property type="match status" value="1"/>
</dbReference>
<dbReference type="PANTHER" id="PTHR32552:SF81">
    <property type="entry name" value="TONB-DEPENDENT OUTER MEMBRANE RECEPTOR"/>
    <property type="match status" value="1"/>
</dbReference>
<evidence type="ECO:0000256" key="1">
    <source>
        <dbReference type="ARBA" id="ARBA00004571"/>
    </source>
</evidence>
<dbReference type="InterPro" id="IPR037066">
    <property type="entry name" value="Plug_dom_sf"/>
</dbReference>
<keyword evidence="3 11" id="KW-1134">Transmembrane beta strand</keyword>
<keyword evidence="8 12" id="KW-0798">TonB box</keyword>
<keyword evidence="9 11" id="KW-0472">Membrane</keyword>
<keyword evidence="2 11" id="KW-0813">Transport</keyword>
<protein>
    <submittedName>
        <fullName evidence="16">TonB-dependent receptor</fullName>
    </submittedName>
</protein>
<name>A0ABU8TL21_9HYPH</name>
<dbReference type="RefSeq" id="WP_340274283.1">
    <property type="nucleotide sequence ID" value="NZ_JBAKIA010000005.1"/>
</dbReference>
<keyword evidence="10 11" id="KW-0998">Cell outer membrane</keyword>
<dbReference type="PANTHER" id="PTHR32552">
    <property type="entry name" value="FERRICHROME IRON RECEPTOR-RELATED"/>
    <property type="match status" value="1"/>
</dbReference>
<evidence type="ECO:0000259" key="14">
    <source>
        <dbReference type="Pfam" id="PF00593"/>
    </source>
</evidence>
<feature type="domain" description="TonB-dependent receptor plug" evidence="15">
    <location>
        <begin position="50"/>
        <end position="163"/>
    </location>
</feature>
<evidence type="ECO:0000256" key="12">
    <source>
        <dbReference type="RuleBase" id="RU003357"/>
    </source>
</evidence>
<feature type="chain" id="PRO_5046434697" evidence="13">
    <location>
        <begin position="26"/>
        <end position="687"/>
    </location>
</feature>
<evidence type="ECO:0000259" key="15">
    <source>
        <dbReference type="Pfam" id="PF07715"/>
    </source>
</evidence>
<keyword evidence="7" id="KW-0406">Ion transport</keyword>
<evidence type="ECO:0000256" key="5">
    <source>
        <dbReference type="ARBA" id="ARBA00022692"/>
    </source>
</evidence>
<keyword evidence="5 11" id="KW-0812">Transmembrane</keyword>
<dbReference type="PROSITE" id="PS52016">
    <property type="entry name" value="TONB_DEPENDENT_REC_3"/>
    <property type="match status" value="1"/>
</dbReference>
<evidence type="ECO:0000256" key="11">
    <source>
        <dbReference type="PROSITE-ProRule" id="PRU01360"/>
    </source>
</evidence>
<keyword evidence="13" id="KW-0732">Signal</keyword>
<proteinExistence type="inferred from homology"/>
<dbReference type="SUPFAM" id="SSF56935">
    <property type="entry name" value="Porins"/>
    <property type="match status" value="1"/>
</dbReference>
<dbReference type="InterPro" id="IPR000531">
    <property type="entry name" value="Beta-barrel_TonB"/>
</dbReference>
<evidence type="ECO:0000313" key="17">
    <source>
        <dbReference type="Proteomes" id="UP001385499"/>
    </source>
</evidence>
<evidence type="ECO:0000256" key="3">
    <source>
        <dbReference type="ARBA" id="ARBA00022452"/>
    </source>
</evidence>
<evidence type="ECO:0000313" key="16">
    <source>
        <dbReference type="EMBL" id="MEJ8474538.1"/>
    </source>
</evidence>
<organism evidence="16 17">
    <name type="scientific">Roseibium algae</name>
    <dbReference type="NCBI Taxonomy" id="3123038"/>
    <lineage>
        <taxon>Bacteria</taxon>
        <taxon>Pseudomonadati</taxon>
        <taxon>Pseudomonadota</taxon>
        <taxon>Alphaproteobacteria</taxon>
        <taxon>Hyphomicrobiales</taxon>
        <taxon>Stappiaceae</taxon>
        <taxon>Roseibium</taxon>
    </lineage>
</organism>
<accession>A0ABU8TL21</accession>
<comment type="similarity">
    <text evidence="11 12">Belongs to the TonB-dependent receptor family.</text>
</comment>
<evidence type="ECO:0000256" key="4">
    <source>
        <dbReference type="ARBA" id="ARBA00022496"/>
    </source>
</evidence>
<dbReference type="EMBL" id="JBAKIA010000005">
    <property type="protein sequence ID" value="MEJ8474538.1"/>
    <property type="molecule type" value="Genomic_DNA"/>
</dbReference>
<keyword evidence="16" id="KW-0675">Receptor</keyword>
<evidence type="ECO:0000256" key="8">
    <source>
        <dbReference type="ARBA" id="ARBA00023077"/>
    </source>
</evidence>
<dbReference type="InterPro" id="IPR039426">
    <property type="entry name" value="TonB-dep_rcpt-like"/>
</dbReference>
<dbReference type="InterPro" id="IPR012910">
    <property type="entry name" value="Plug_dom"/>
</dbReference>
<dbReference type="InterPro" id="IPR036942">
    <property type="entry name" value="Beta-barrel_TonB_sf"/>
</dbReference>
<comment type="caution">
    <text evidence="16">The sequence shown here is derived from an EMBL/GenBank/DDBJ whole genome shotgun (WGS) entry which is preliminary data.</text>
</comment>
<dbReference type="Pfam" id="PF00593">
    <property type="entry name" value="TonB_dep_Rec_b-barrel"/>
    <property type="match status" value="1"/>
</dbReference>
<feature type="domain" description="TonB-dependent receptor-like beta-barrel" evidence="14">
    <location>
        <begin position="276"/>
        <end position="651"/>
    </location>
</feature>
<dbReference type="Proteomes" id="UP001385499">
    <property type="component" value="Unassembled WGS sequence"/>
</dbReference>
<keyword evidence="17" id="KW-1185">Reference proteome</keyword>
<keyword evidence="4" id="KW-0410">Iron transport</keyword>
<comment type="subcellular location">
    <subcellularLocation>
        <location evidence="1 11">Cell outer membrane</location>
        <topology evidence="1 11">Multi-pass membrane protein</topology>
    </subcellularLocation>
</comment>
<dbReference type="CDD" id="cd01347">
    <property type="entry name" value="ligand_gated_channel"/>
    <property type="match status" value="1"/>
</dbReference>
<evidence type="ECO:0000256" key="10">
    <source>
        <dbReference type="ARBA" id="ARBA00023237"/>
    </source>
</evidence>